<evidence type="ECO:0000313" key="2">
    <source>
        <dbReference type="Proteomes" id="UP000029914"/>
    </source>
</evidence>
<name>A0A097IF61_9CORY</name>
<organism evidence="1 2">
    <name type="scientific">Corynebacterium doosanense CAU 212 = DSM 45436</name>
    <dbReference type="NCBI Taxonomy" id="558173"/>
    <lineage>
        <taxon>Bacteria</taxon>
        <taxon>Bacillati</taxon>
        <taxon>Actinomycetota</taxon>
        <taxon>Actinomycetes</taxon>
        <taxon>Mycobacteriales</taxon>
        <taxon>Corynebacteriaceae</taxon>
        <taxon>Corynebacterium</taxon>
    </lineage>
</organism>
<proteinExistence type="predicted"/>
<reference evidence="1 2" key="1">
    <citation type="submission" date="2013-09" db="EMBL/GenBank/DDBJ databases">
        <title>Complete genome sequence of Corynebacterium doosanense CAU 212(T) (=DSM 45436(T)), isolated from activated sludge.</title>
        <authorList>
            <person name="Schaffert L."/>
            <person name="Albersmeier A."/>
            <person name="Kalinowski J."/>
            <person name="Ruckert C."/>
        </authorList>
    </citation>
    <scope>NUCLEOTIDE SEQUENCE [LARGE SCALE GENOMIC DNA]</scope>
    <source>
        <strain evidence="1 2">CAU 212</strain>
    </source>
</reference>
<evidence type="ECO:0000313" key="1">
    <source>
        <dbReference type="EMBL" id="AIT60759.1"/>
    </source>
</evidence>
<accession>A0A097IF61</accession>
<protein>
    <recommendedName>
        <fullName evidence="3">DUF2218 domain-containing protein</fullName>
    </recommendedName>
</protein>
<dbReference type="RefSeq" id="WP_018022286.1">
    <property type="nucleotide sequence ID" value="NZ_AQUX01000006.1"/>
</dbReference>
<dbReference type="HOGENOM" id="CLU_127482_0_1_11"/>
<dbReference type="eggNOG" id="COG3553">
    <property type="taxonomic scope" value="Bacteria"/>
</dbReference>
<evidence type="ECO:0008006" key="3">
    <source>
        <dbReference type="Google" id="ProtNLM"/>
    </source>
</evidence>
<dbReference type="EMBL" id="CP006764">
    <property type="protein sequence ID" value="AIT60759.1"/>
    <property type="molecule type" value="Genomic_DNA"/>
</dbReference>
<dbReference type="OrthoDB" id="9806511at2"/>
<dbReference type="AlphaFoldDB" id="A0A097IF61"/>
<dbReference type="KEGG" id="cdo:CDOO_05450"/>
<gene>
    <name evidence="1" type="ORF">CDOO_05450</name>
</gene>
<keyword evidence="2" id="KW-1185">Reference proteome</keyword>
<dbReference type="Pfam" id="PF09981">
    <property type="entry name" value="DUF2218"/>
    <property type="match status" value="1"/>
</dbReference>
<dbReference type="STRING" id="558173.CDOO_05450"/>
<dbReference type="Gene3D" id="3.30.310.50">
    <property type="entry name" value="Alpha-D-phosphohexomutase, C-terminal domain"/>
    <property type="match status" value="1"/>
</dbReference>
<dbReference type="Proteomes" id="UP000029914">
    <property type="component" value="Chromosome"/>
</dbReference>
<sequence>MTTSSTARVSTSRPARYGKQLASHFSRKAEARWDGEEGRGAVTFPEELGWGELEMIAGENVLLLQLETREERLDRLEEVVGTHLVRFGAHDELTVEWKRQGGTEGTRWRSDNSGV</sequence>
<dbReference type="InterPro" id="IPR014543">
    <property type="entry name" value="UCP028291"/>
</dbReference>